<organism evidence="2 3">
    <name type="scientific">Synaphobranchus kaupii</name>
    <name type="common">Kaup's arrowtooth eel</name>
    <dbReference type="NCBI Taxonomy" id="118154"/>
    <lineage>
        <taxon>Eukaryota</taxon>
        <taxon>Metazoa</taxon>
        <taxon>Chordata</taxon>
        <taxon>Craniata</taxon>
        <taxon>Vertebrata</taxon>
        <taxon>Euteleostomi</taxon>
        <taxon>Actinopterygii</taxon>
        <taxon>Neopterygii</taxon>
        <taxon>Teleostei</taxon>
        <taxon>Anguilliformes</taxon>
        <taxon>Synaphobranchidae</taxon>
        <taxon>Synaphobranchus</taxon>
    </lineage>
</organism>
<accession>A0A9Q1ELM0</accession>
<evidence type="ECO:0000256" key="1">
    <source>
        <dbReference type="SAM" id="MobiDB-lite"/>
    </source>
</evidence>
<dbReference type="AlphaFoldDB" id="A0A9Q1ELM0"/>
<sequence length="88" mass="9804">MKVNQQKPKCSHLHSSHRSGPRTFPQSPRRTHERTAAESLPAPRTAMDMKYLSALATPLVRSSPPAAEREREAEGEVLKRGNKEAVCD</sequence>
<gene>
    <name evidence="2" type="ORF">SKAU_G00332780</name>
</gene>
<feature type="compositionally biased region" description="Basic residues" evidence="1">
    <location>
        <begin position="9"/>
        <end position="20"/>
    </location>
</feature>
<reference evidence="2" key="1">
    <citation type="journal article" date="2023" name="Science">
        <title>Genome structures resolve the early diversification of teleost fishes.</title>
        <authorList>
            <person name="Parey E."/>
            <person name="Louis A."/>
            <person name="Montfort J."/>
            <person name="Bouchez O."/>
            <person name="Roques C."/>
            <person name="Iampietro C."/>
            <person name="Lluch J."/>
            <person name="Castinel A."/>
            <person name="Donnadieu C."/>
            <person name="Desvignes T."/>
            <person name="Floi Bucao C."/>
            <person name="Jouanno E."/>
            <person name="Wen M."/>
            <person name="Mejri S."/>
            <person name="Dirks R."/>
            <person name="Jansen H."/>
            <person name="Henkel C."/>
            <person name="Chen W.J."/>
            <person name="Zahm M."/>
            <person name="Cabau C."/>
            <person name="Klopp C."/>
            <person name="Thompson A.W."/>
            <person name="Robinson-Rechavi M."/>
            <person name="Braasch I."/>
            <person name="Lecointre G."/>
            <person name="Bobe J."/>
            <person name="Postlethwait J.H."/>
            <person name="Berthelot C."/>
            <person name="Roest Crollius H."/>
            <person name="Guiguen Y."/>
        </authorList>
    </citation>
    <scope>NUCLEOTIDE SEQUENCE</scope>
    <source>
        <strain evidence="2">WJC10195</strain>
    </source>
</reference>
<name>A0A9Q1ELM0_SYNKA</name>
<feature type="region of interest" description="Disordered" evidence="1">
    <location>
        <begin position="1"/>
        <end position="45"/>
    </location>
</feature>
<feature type="compositionally biased region" description="Basic and acidic residues" evidence="1">
    <location>
        <begin position="67"/>
        <end position="88"/>
    </location>
</feature>
<dbReference type="Proteomes" id="UP001152622">
    <property type="component" value="Chromosome 15"/>
</dbReference>
<protein>
    <submittedName>
        <fullName evidence="2">Uncharacterized protein</fullName>
    </submittedName>
</protein>
<dbReference type="EMBL" id="JAINUF010000015">
    <property type="protein sequence ID" value="KAJ8340987.1"/>
    <property type="molecule type" value="Genomic_DNA"/>
</dbReference>
<proteinExistence type="predicted"/>
<evidence type="ECO:0000313" key="3">
    <source>
        <dbReference type="Proteomes" id="UP001152622"/>
    </source>
</evidence>
<feature type="region of interest" description="Disordered" evidence="1">
    <location>
        <begin position="59"/>
        <end position="88"/>
    </location>
</feature>
<evidence type="ECO:0000313" key="2">
    <source>
        <dbReference type="EMBL" id="KAJ8340987.1"/>
    </source>
</evidence>
<comment type="caution">
    <text evidence="2">The sequence shown here is derived from an EMBL/GenBank/DDBJ whole genome shotgun (WGS) entry which is preliminary data.</text>
</comment>
<keyword evidence="3" id="KW-1185">Reference proteome</keyword>